<keyword evidence="2" id="KW-0238">DNA-binding</keyword>
<sequence>MTVDRLSSPLLSGARRLSALDTVRVRIAMAVDLGLLKPDERLPDTKSVAAALDVSEITVRRGLVSLTDDGVLTRRRGRDGGTYVASQPIRGAVAEISTYADAADEVHQLIDRRLVIETGIVALAARTPAEVDLHVVERLVDRMDTASTWADFHLADEEFHLAVARTTGIAGAVDQLRPVLHDLYRFYLPYPLEYLRGSNREHRSLVNALRDRDAAAAVRVTHDHVHCLHETMFVGLQAQ</sequence>
<keyword evidence="6" id="KW-1185">Reference proteome</keyword>
<evidence type="ECO:0000259" key="4">
    <source>
        <dbReference type="PROSITE" id="PS50949"/>
    </source>
</evidence>
<keyword evidence="3" id="KW-0804">Transcription</keyword>
<comment type="caution">
    <text evidence="5">The sequence shown here is derived from an EMBL/GenBank/DDBJ whole genome shotgun (WGS) entry which is preliminary data.</text>
</comment>
<dbReference type="Gene3D" id="1.10.10.10">
    <property type="entry name" value="Winged helix-like DNA-binding domain superfamily/Winged helix DNA-binding domain"/>
    <property type="match status" value="1"/>
</dbReference>
<dbReference type="Pfam" id="PF00392">
    <property type="entry name" value="GntR"/>
    <property type="match status" value="1"/>
</dbReference>
<dbReference type="InterPro" id="IPR036388">
    <property type="entry name" value="WH-like_DNA-bd_sf"/>
</dbReference>
<gene>
    <name evidence="5" type="ORF">HH308_09815</name>
</gene>
<keyword evidence="1" id="KW-0805">Transcription regulation</keyword>
<dbReference type="SMART" id="SM00895">
    <property type="entry name" value="FCD"/>
    <property type="match status" value="1"/>
</dbReference>
<dbReference type="SUPFAM" id="SSF46785">
    <property type="entry name" value="Winged helix' DNA-binding domain"/>
    <property type="match status" value="1"/>
</dbReference>
<dbReference type="RefSeq" id="WP_170194012.1">
    <property type="nucleotide sequence ID" value="NZ_JABBNB010000008.1"/>
</dbReference>
<accession>A0A848KU37</accession>
<dbReference type="InterPro" id="IPR036390">
    <property type="entry name" value="WH_DNA-bd_sf"/>
</dbReference>
<dbReference type="PANTHER" id="PTHR43537">
    <property type="entry name" value="TRANSCRIPTIONAL REGULATOR, GNTR FAMILY"/>
    <property type="match status" value="1"/>
</dbReference>
<dbReference type="Gene3D" id="1.20.120.530">
    <property type="entry name" value="GntR ligand-binding domain-like"/>
    <property type="match status" value="1"/>
</dbReference>
<evidence type="ECO:0000313" key="6">
    <source>
        <dbReference type="Proteomes" id="UP000550729"/>
    </source>
</evidence>
<dbReference type="PANTHER" id="PTHR43537:SF5">
    <property type="entry name" value="UXU OPERON TRANSCRIPTIONAL REGULATOR"/>
    <property type="match status" value="1"/>
</dbReference>
<dbReference type="Pfam" id="PF07729">
    <property type="entry name" value="FCD"/>
    <property type="match status" value="1"/>
</dbReference>
<dbReference type="GO" id="GO:0003677">
    <property type="term" value="F:DNA binding"/>
    <property type="evidence" value="ECO:0007669"/>
    <property type="project" value="UniProtKB-KW"/>
</dbReference>
<evidence type="ECO:0000256" key="3">
    <source>
        <dbReference type="ARBA" id="ARBA00023163"/>
    </source>
</evidence>
<dbReference type="InterPro" id="IPR008920">
    <property type="entry name" value="TF_FadR/GntR_C"/>
</dbReference>
<name>A0A848KU37_9ACTN</name>
<proteinExistence type="predicted"/>
<evidence type="ECO:0000256" key="2">
    <source>
        <dbReference type="ARBA" id="ARBA00023125"/>
    </source>
</evidence>
<dbReference type="EMBL" id="JABBNB010000008">
    <property type="protein sequence ID" value="NMO01507.1"/>
    <property type="molecule type" value="Genomic_DNA"/>
</dbReference>
<dbReference type="Proteomes" id="UP000550729">
    <property type="component" value="Unassembled WGS sequence"/>
</dbReference>
<dbReference type="InterPro" id="IPR011711">
    <property type="entry name" value="GntR_C"/>
</dbReference>
<evidence type="ECO:0000313" key="5">
    <source>
        <dbReference type="EMBL" id="NMO01507.1"/>
    </source>
</evidence>
<dbReference type="SUPFAM" id="SSF48008">
    <property type="entry name" value="GntR ligand-binding domain-like"/>
    <property type="match status" value="1"/>
</dbReference>
<protein>
    <submittedName>
        <fullName evidence="5">GntR family transcriptional regulator</fullName>
    </submittedName>
</protein>
<dbReference type="PROSITE" id="PS50949">
    <property type="entry name" value="HTH_GNTR"/>
    <property type="match status" value="1"/>
</dbReference>
<dbReference type="SMART" id="SM00345">
    <property type="entry name" value="HTH_GNTR"/>
    <property type="match status" value="1"/>
</dbReference>
<dbReference type="InterPro" id="IPR000524">
    <property type="entry name" value="Tscrpt_reg_HTH_GntR"/>
</dbReference>
<dbReference type="AlphaFoldDB" id="A0A848KU37"/>
<feature type="domain" description="HTH gntR-type" evidence="4">
    <location>
        <begin position="17"/>
        <end position="87"/>
    </location>
</feature>
<reference evidence="5 6" key="1">
    <citation type="submission" date="2020-04" db="EMBL/GenBank/DDBJ databases">
        <title>Gordonia sp. nov. TBRC 11910.</title>
        <authorList>
            <person name="Suriyachadkun C."/>
        </authorList>
    </citation>
    <scope>NUCLEOTIDE SEQUENCE [LARGE SCALE GENOMIC DNA]</scope>
    <source>
        <strain evidence="5 6">TBRC 11910</strain>
    </source>
</reference>
<evidence type="ECO:0000256" key="1">
    <source>
        <dbReference type="ARBA" id="ARBA00023015"/>
    </source>
</evidence>
<dbReference type="GO" id="GO:0003700">
    <property type="term" value="F:DNA-binding transcription factor activity"/>
    <property type="evidence" value="ECO:0007669"/>
    <property type="project" value="InterPro"/>
</dbReference>
<organism evidence="5 6">
    <name type="scientific">Gordonia asplenii</name>
    <dbReference type="NCBI Taxonomy" id="2725283"/>
    <lineage>
        <taxon>Bacteria</taxon>
        <taxon>Bacillati</taxon>
        <taxon>Actinomycetota</taxon>
        <taxon>Actinomycetes</taxon>
        <taxon>Mycobacteriales</taxon>
        <taxon>Gordoniaceae</taxon>
        <taxon>Gordonia</taxon>
    </lineage>
</organism>